<keyword evidence="12" id="KW-1185">Reference proteome</keyword>
<keyword evidence="3 10" id="KW-0812">Transmembrane</keyword>
<evidence type="ECO:0000313" key="11">
    <source>
        <dbReference type="EMBL" id="EFR87105.1"/>
    </source>
</evidence>
<name>A0ABP2JY81_9LIST</name>
<keyword evidence="10" id="KW-0915">Sodium</keyword>
<keyword evidence="6 10" id="KW-0407">Ion channel</keyword>
<evidence type="ECO:0000256" key="8">
    <source>
        <dbReference type="ARBA" id="ARBA00035585"/>
    </source>
</evidence>
<protein>
    <recommendedName>
        <fullName evidence="10">Fluoride-specific ion channel FluC</fullName>
    </recommendedName>
</protein>
<evidence type="ECO:0000256" key="6">
    <source>
        <dbReference type="ARBA" id="ARBA00023303"/>
    </source>
</evidence>
<keyword evidence="5 10" id="KW-0472">Membrane</keyword>
<keyword evidence="10" id="KW-0479">Metal-binding</keyword>
<evidence type="ECO:0000256" key="4">
    <source>
        <dbReference type="ARBA" id="ARBA00022989"/>
    </source>
</evidence>
<feature type="transmembrane region" description="Helical" evidence="10">
    <location>
        <begin position="64"/>
        <end position="85"/>
    </location>
</feature>
<evidence type="ECO:0000256" key="5">
    <source>
        <dbReference type="ARBA" id="ARBA00023136"/>
    </source>
</evidence>
<evidence type="ECO:0000256" key="7">
    <source>
        <dbReference type="ARBA" id="ARBA00035120"/>
    </source>
</evidence>
<evidence type="ECO:0000256" key="1">
    <source>
        <dbReference type="ARBA" id="ARBA00004651"/>
    </source>
</evidence>
<feature type="binding site" evidence="10">
    <location>
        <position position="79"/>
    </location>
    <ligand>
        <name>Na(+)</name>
        <dbReference type="ChEBI" id="CHEBI:29101"/>
        <note>structural</note>
    </ligand>
</feature>
<feature type="transmembrane region" description="Helical" evidence="10">
    <location>
        <begin position="7"/>
        <end position="25"/>
    </location>
</feature>
<feature type="transmembrane region" description="Helical" evidence="10">
    <location>
        <begin position="37"/>
        <end position="57"/>
    </location>
</feature>
<dbReference type="InterPro" id="IPR003691">
    <property type="entry name" value="FluC"/>
</dbReference>
<feature type="transmembrane region" description="Helical" evidence="10">
    <location>
        <begin position="97"/>
        <end position="118"/>
    </location>
</feature>
<evidence type="ECO:0000256" key="9">
    <source>
        <dbReference type="ARBA" id="ARBA00049940"/>
    </source>
</evidence>
<comment type="catalytic activity">
    <reaction evidence="8">
        <text>fluoride(in) = fluoride(out)</text>
        <dbReference type="Rhea" id="RHEA:76159"/>
        <dbReference type="ChEBI" id="CHEBI:17051"/>
    </reaction>
    <physiologicalReaction direction="left-to-right" evidence="8">
        <dbReference type="Rhea" id="RHEA:76160"/>
    </physiologicalReaction>
</comment>
<accession>A0ABP2JY81</accession>
<gene>
    <name evidence="10" type="primary">fluC</name>
    <name evidence="10" type="synonym">crcB</name>
    <name evidence="11" type="ORF">NT05LM_2422</name>
</gene>
<proteinExistence type="inferred from homology"/>
<dbReference type="PANTHER" id="PTHR28259:SF1">
    <property type="entry name" value="FLUORIDE EXPORT PROTEIN 1-RELATED"/>
    <property type="match status" value="1"/>
</dbReference>
<evidence type="ECO:0000256" key="2">
    <source>
        <dbReference type="ARBA" id="ARBA00022475"/>
    </source>
</evidence>
<comment type="caution">
    <text evidence="11">The sequence shown here is derived from an EMBL/GenBank/DDBJ whole genome shotgun (WGS) entry which is preliminary data.</text>
</comment>
<sequence length="134" mass="14596">MGFLRMYFLYVGIFGALGGMCRYAMNLWLGGGSFPYATVAVNLIGCFLLAFLMQFLAEKSRISLVILNGIGTGFIGAFTTFSAFSVDTIQLLQNGDVILAISYVLVSLIGGLVMVKLGRLFSDRLLKRGARHVH</sequence>
<keyword evidence="10" id="KW-0813">Transport</keyword>
<dbReference type="HAMAP" id="MF_00454">
    <property type="entry name" value="FluC"/>
    <property type="match status" value="1"/>
</dbReference>
<dbReference type="NCBIfam" id="TIGR00494">
    <property type="entry name" value="crcB"/>
    <property type="match status" value="1"/>
</dbReference>
<keyword evidence="10" id="KW-0406">Ion transport</keyword>
<dbReference type="Proteomes" id="UP000003412">
    <property type="component" value="Chromosome"/>
</dbReference>
<keyword evidence="4 10" id="KW-1133">Transmembrane helix</keyword>
<evidence type="ECO:0000256" key="3">
    <source>
        <dbReference type="ARBA" id="ARBA00022692"/>
    </source>
</evidence>
<organism evidence="11 12">
    <name type="scientific">Listeria marthii FSL S4-120</name>
    <dbReference type="NCBI Taxonomy" id="702457"/>
    <lineage>
        <taxon>Bacteria</taxon>
        <taxon>Bacillati</taxon>
        <taxon>Bacillota</taxon>
        <taxon>Bacilli</taxon>
        <taxon>Bacillales</taxon>
        <taxon>Listeriaceae</taxon>
        <taxon>Listeria</taxon>
    </lineage>
</organism>
<dbReference type="EMBL" id="ADXF01000810">
    <property type="protein sequence ID" value="EFR87105.1"/>
    <property type="molecule type" value="Genomic_DNA"/>
</dbReference>
<comment type="activity regulation">
    <text evidence="10">Na(+) is not transported, but it plays an essential structural role and its presence is essential for fluoride channel function.</text>
</comment>
<keyword evidence="2 10" id="KW-1003">Cell membrane</keyword>
<comment type="function">
    <text evidence="9 10">Fluoride-specific ion channel. Important for reducing fluoride concentration in the cell, thus reducing its toxicity.</text>
</comment>
<dbReference type="Pfam" id="PF02537">
    <property type="entry name" value="CRCB"/>
    <property type="match status" value="1"/>
</dbReference>
<evidence type="ECO:0000313" key="12">
    <source>
        <dbReference type="Proteomes" id="UP000003412"/>
    </source>
</evidence>
<dbReference type="PANTHER" id="PTHR28259">
    <property type="entry name" value="FLUORIDE EXPORT PROTEIN 1-RELATED"/>
    <property type="match status" value="1"/>
</dbReference>
<dbReference type="NCBIfam" id="NF010827">
    <property type="entry name" value="PRK14231.1"/>
    <property type="match status" value="1"/>
</dbReference>
<evidence type="ECO:0000256" key="10">
    <source>
        <dbReference type="HAMAP-Rule" id="MF_00454"/>
    </source>
</evidence>
<comment type="subcellular location">
    <subcellularLocation>
        <location evidence="1 10">Cell membrane</location>
        <topology evidence="1 10">Multi-pass membrane protein</topology>
    </subcellularLocation>
</comment>
<comment type="similarity">
    <text evidence="7 10">Belongs to the fluoride channel Fluc/FEX (TC 1.A.43) family.</text>
</comment>
<reference evidence="11 12" key="1">
    <citation type="journal article" date="2010" name="Microbiol. Resour. Announc.">
        <title>Comparative genomics of the bacterial genus Listeria: Genome evolution is characterized by limited gene acquisition and limited gene loss.</title>
        <authorList>
            <person name="den Bakker H.C."/>
            <person name="Cummings C.A."/>
            <person name="Ferreira V."/>
            <person name="Vatta P."/>
            <person name="Orsi R.H."/>
            <person name="Degoricija L."/>
            <person name="Barker M."/>
            <person name="Petrauskene O."/>
            <person name="Furtado M.R."/>
            <person name="Wiedmann M."/>
        </authorList>
    </citation>
    <scope>NUCLEOTIDE SEQUENCE [LARGE SCALE GENOMIC DNA]</scope>
    <source>
        <strain evidence="11 12">FSL S4-120</strain>
    </source>
</reference>
<feature type="binding site" evidence="10">
    <location>
        <position position="76"/>
    </location>
    <ligand>
        <name>Na(+)</name>
        <dbReference type="ChEBI" id="CHEBI:29101"/>
        <note>structural</note>
    </ligand>
</feature>